<dbReference type="Pfam" id="PF03473">
    <property type="entry name" value="MOSC"/>
    <property type="match status" value="1"/>
</dbReference>
<dbReference type="EMBL" id="JARJBC010000010">
    <property type="protein sequence ID" value="MDF3291054.1"/>
    <property type="molecule type" value="Genomic_DNA"/>
</dbReference>
<dbReference type="PROSITE" id="PS51340">
    <property type="entry name" value="MOSC"/>
    <property type="match status" value="1"/>
</dbReference>
<dbReference type="SUPFAM" id="SSF50800">
    <property type="entry name" value="PK beta-barrel domain-like"/>
    <property type="match status" value="1"/>
</dbReference>
<evidence type="ECO:0000313" key="2">
    <source>
        <dbReference type="EMBL" id="MDF3291054.1"/>
    </source>
</evidence>
<dbReference type="InterPro" id="IPR052353">
    <property type="entry name" value="Benzoxazolinone_Detox_Enz"/>
</dbReference>
<accession>A0ABT5ZNA3</accession>
<dbReference type="InterPro" id="IPR005302">
    <property type="entry name" value="MoCF_Sase_C"/>
</dbReference>
<dbReference type="PANTHER" id="PTHR30212:SF2">
    <property type="entry name" value="PROTEIN YIIM"/>
    <property type="match status" value="1"/>
</dbReference>
<sequence length="216" mass="23643">MRLLSVNIGVERSNPWKKNATGTGIDKRPVKGAVEVRAPGPKGTGAVGLAGDRVHDVKNHGGDDQAVYAYAREDLDDWETIVGRELPNGAFGENLTTSGLDVNNALIGERWRIGPDVLLEVSCPRIPCSTFQGWLDRPGWIRQFTVAALPGPYLRVVQPGEIRAGDPIVIESRPSHRVTVSLTFRAMTRQPQLLPRLLEAGALPDEIKEVARRRTS</sequence>
<dbReference type="InterPro" id="IPR011037">
    <property type="entry name" value="Pyrv_Knase-like_insert_dom_sf"/>
</dbReference>
<protein>
    <submittedName>
        <fullName evidence="2">MOSC domain-containing protein</fullName>
    </submittedName>
</protein>
<comment type="caution">
    <text evidence="2">The sequence shown here is derived from an EMBL/GenBank/DDBJ whole genome shotgun (WGS) entry which is preliminary data.</text>
</comment>
<evidence type="ECO:0000259" key="1">
    <source>
        <dbReference type="PROSITE" id="PS51340"/>
    </source>
</evidence>
<dbReference type="Proteomes" id="UP001216579">
    <property type="component" value="Unassembled WGS sequence"/>
</dbReference>
<keyword evidence="3" id="KW-1185">Reference proteome</keyword>
<dbReference type="RefSeq" id="WP_276094327.1">
    <property type="nucleotide sequence ID" value="NZ_JARJBC010000010.1"/>
</dbReference>
<proteinExistence type="predicted"/>
<dbReference type="Gene3D" id="2.40.33.20">
    <property type="entry name" value="PK beta-barrel domain-like"/>
    <property type="match status" value="1"/>
</dbReference>
<gene>
    <name evidence="2" type="ORF">P3G67_17805</name>
</gene>
<reference evidence="2 3" key="1">
    <citation type="submission" date="2023-03" db="EMBL/GenBank/DDBJ databases">
        <title>Draft genome sequence of Streptomyces sp. RB6PN23 isolated from peat swamp forest in Thailand.</title>
        <authorList>
            <person name="Klaysubun C."/>
            <person name="Duangmal K."/>
        </authorList>
    </citation>
    <scope>NUCLEOTIDE SEQUENCE [LARGE SCALE GENOMIC DNA]</scope>
    <source>
        <strain evidence="2 3">RB6PN23</strain>
    </source>
</reference>
<organism evidence="2 3">
    <name type="scientific">Streptomyces silvisoli</name>
    <dbReference type="NCBI Taxonomy" id="3034235"/>
    <lineage>
        <taxon>Bacteria</taxon>
        <taxon>Bacillati</taxon>
        <taxon>Actinomycetota</taxon>
        <taxon>Actinomycetes</taxon>
        <taxon>Kitasatosporales</taxon>
        <taxon>Streptomycetaceae</taxon>
        <taxon>Streptomyces</taxon>
    </lineage>
</organism>
<name>A0ABT5ZNA3_9ACTN</name>
<feature type="domain" description="MOSC" evidence="1">
    <location>
        <begin position="28"/>
        <end position="171"/>
    </location>
</feature>
<dbReference type="PANTHER" id="PTHR30212">
    <property type="entry name" value="PROTEIN YIIM"/>
    <property type="match status" value="1"/>
</dbReference>
<evidence type="ECO:0000313" key="3">
    <source>
        <dbReference type="Proteomes" id="UP001216579"/>
    </source>
</evidence>